<dbReference type="OrthoDB" id="465343at2"/>
<name>A9BBP8_PROM4</name>
<dbReference type="KEGG" id="pmj:P9211_13291"/>
<sequence>MKKQNPDFEQALEIASFWCNAWDQGELSDEVLADKILNLLRKKEGARGFFVISLLSDSPLMDRLPDPLIFSLREEGEHVIDLTIKNMAMSSAMAIFHKRSNNSEQQHSSERIRQRCIDLLRLLEAKLVKKKLDTLLEATEGKGKDVEFLKRWKYDEEQINAISESIRSIA</sequence>
<organism evidence="1 2">
    <name type="scientific">Prochlorococcus marinus (strain MIT 9211)</name>
    <dbReference type="NCBI Taxonomy" id="93059"/>
    <lineage>
        <taxon>Bacteria</taxon>
        <taxon>Bacillati</taxon>
        <taxon>Cyanobacteriota</taxon>
        <taxon>Cyanophyceae</taxon>
        <taxon>Synechococcales</taxon>
        <taxon>Prochlorococcaceae</taxon>
        <taxon>Prochlorococcus</taxon>
    </lineage>
</organism>
<reference evidence="1 2" key="1">
    <citation type="journal article" date="2007" name="PLoS Genet.">
        <title>Patterns and implications of gene gain and loss in the evolution of Prochlorococcus.</title>
        <authorList>
            <person name="Kettler G.C."/>
            <person name="Martiny A.C."/>
            <person name="Huang K."/>
            <person name="Zucker J."/>
            <person name="Coleman M.L."/>
            <person name="Rodrigue S."/>
            <person name="Chen F."/>
            <person name="Lapidus A."/>
            <person name="Ferriera S."/>
            <person name="Johnson J."/>
            <person name="Steglich C."/>
            <person name="Church G.M."/>
            <person name="Richardson P."/>
            <person name="Chisholm S.W."/>
        </authorList>
    </citation>
    <scope>NUCLEOTIDE SEQUENCE [LARGE SCALE GENOMIC DNA]</scope>
    <source>
        <strain evidence="2">MIT 9211</strain>
    </source>
</reference>
<dbReference type="Proteomes" id="UP000000788">
    <property type="component" value="Chromosome"/>
</dbReference>
<dbReference type="EMBL" id="CP000878">
    <property type="protein sequence ID" value="ABX09260.1"/>
    <property type="molecule type" value="Genomic_DNA"/>
</dbReference>
<dbReference type="STRING" id="93059.P9211_13291"/>
<proteinExistence type="predicted"/>
<dbReference type="PIRSF" id="PIRSF020893">
    <property type="entry name" value="UCP020893"/>
    <property type="match status" value="1"/>
</dbReference>
<evidence type="ECO:0000313" key="1">
    <source>
        <dbReference type="EMBL" id="ABX09260.1"/>
    </source>
</evidence>
<dbReference type="HOGENOM" id="CLU_128733_0_0_3"/>
<dbReference type="eggNOG" id="ENOG50314QQ">
    <property type="taxonomic scope" value="Bacteria"/>
</dbReference>
<dbReference type="AlphaFoldDB" id="A9BBP8"/>
<accession>A9BBP8</accession>
<keyword evidence="2" id="KW-1185">Reference proteome</keyword>
<protein>
    <submittedName>
        <fullName evidence="1">Uncharacterized protein</fullName>
    </submittedName>
</protein>
<gene>
    <name evidence="1" type="ordered locus">P9211_13291</name>
</gene>
<evidence type="ECO:0000313" key="2">
    <source>
        <dbReference type="Proteomes" id="UP000000788"/>
    </source>
</evidence>
<dbReference type="RefSeq" id="WP_012195881.1">
    <property type="nucleotide sequence ID" value="NC_009976.1"/>
</dbReference>
<dbReference type="InterPro" id="IPR016780">
    <property type="entry name" value="UCP020893"/>
</dbReference>